<organism evidence="1 2">
    <name type="scientific">Prosthecobacter debontii</name>
    <dbReference type="NCBI Taxonomy" id="48467"/>
    <lineage>
        <taxon>Bacteria</taxon>
        <taxon>Pseudomonadati</taxon>
        <taxon>Verrucomicrobiota</taxon>
        <taxon>Verrucomicrobiia</taxon>
        <taxon>Verrucomicrobiales</taxon>
        <taxon>Verrucomicrobiaceae</taxon>
        <taxon>Prosthecobacter</taxon>
    </lineage>
</organism>
<accession>A0A1T4Y584</accession>
<dbReference type="Proteomes" id="UP000190774">
    <property type="component" value="Unassembled WGS sequence"/>
</dbReference>
<sequence>MTASDFLKIYNSRSHSLMWFLGAGASASSGIPTAGDMIWNFKRTIYCAEQKVPIRACEDLSNPLLQRRIQEYIDSTGRFPKPNSETEYAELFLNACPDEADRRRFIDRMVSKATTSFGHLALAVLAALEKTRIIWTTNFDRNIEDAAAKIFQTTAKLTVATLDSPKLATETLIEDRWPVLVKLHGDFQSRKLKNTSDELIKQDEEMRLSLTEASKRFGLIVLGYSGRDDSIMDALESALHNGKGFPGGLFWVCRPGSPPYQRAVKLIEKAQSVGVFAHLIESPGFDEFMADVLLMEQEISPKLAQHLDSALPRVSDAEPPPREGDWPVVRLNALPIISYPTLCRRLACKIGGQKEVREAVRTSGTDILAVRRRSGVLAFGSDSDVRSTFSNYQITEWDLHPIESDRLYFDSMESSLINEAFVKALATNRSLVSCRRGNINVLAINYRDTTNRHYDPLRQVCGSLTGKIPKAGIAWAEAITIRLELRQQALWLLFEPTTWVESLPGRRVSDNEKEFHRQRSASRYNKNWNQLLAAWSALITGNNQTARIAAFNTGAGVDAVFEISGNTAFSRHRSRK</sequence>
<dbReference type="AlphaFoldDB" id="A0A1T4Y584"/>
<protein>
    <submittedName>
        <fullName evidence="1">SIR2-like domain-containing protein</fullName>
    </submittedName>
</protein>
<reference evidence="2" key="1">
    <citation type="submission" date="2017-02" db="EMBL/GenBank/DDBJ databases">
        <authorList>
            <person name="Varghese N."/>
            <person name="Submissions S."/>
        </authorList>
    </citation>
    <scope>NUCLEOTIDE SEQUENCE [LARGE SCALE GENOMIC DNA]</scope>
    <source>
        <strain evidence="2">ATCC 700200</strain>
    </source>
</reference>
<dbReference type="RefSeq" id="WP_078813596.1">
    <property type="nucleotide sequence ID" value="NZ_FUYE01000007.1"/>
</dbReference>
<evidence type="ECO:0000313" key="2">
    <source>
        <dbReference type="Proteomes" id="UP000190774"/>
    </source>
</evidence>
<evidence type="ECO:0000313" key="1">
    <source>
        <dbReference type="EMBL" id="SKA96481.1"/>
    </source>
</evidence>
<dbReference type="EMBL" id="FUYE01000007">
    <property type="protein sequence ID" value="SKA96481.1"/>
    <property type="molecule type" value="Genomic_DNA"/>
</dbReference>
<dbReference type="Gene3D" id="3.40.50.1220">
    <property type="entry name" value="TPP-binding domain"/>
    <property type="match status" value="1"/>
</dbReference>
<dbReference type="Pfam" id="PF13289">
    <property type="entry name" value="SIR2_2"/>
    <property type="match status" value="1"/>
</dbReference>
<gene>
    <name evidence="1" type="ORF">SAMN02745166_02398</name>
</gene>
<dbReference type="STRING" id="48467.SAMN02745166_02398"/>
<dbReference type="SUPFAM" id="SSF52467">
    <property type="entry name" value="DHS-like NAD/FAD-binding domain"/>
    <property type="match status" value="1"/>
</dbReference>
<keyword evidence="2" id="KW-1185">Reference proteome</keyword>
<dbReference type="InterPro" id="IPR029035">
    <property type="entry name" value="DHS-like_NAD/FAD-binding_dom"/>
</dbReference>
<dbReference type="OrthoDB" id="289905at2"/>
<name>A0A1T4Y584_9BACT</name>
<proteinExistence type="predicted"/>